<proteinExistence type="predicted"/>
<evidence type="ECO:0000313" key="2">
    <source>
        <dbReference type="EMBL" id="MFB9073228.1"/>
    </source>
</evidence>
<comment type="caution">
    <text evidence="2">The sequence shown here is derived from an EMBL/GenBank/DDBJ whole genome shotgun (WGS) entry which is preliminary data.</text>
</comment>
<dbReference type="EMBL" id="JBHMFI010000001">
    <property type="protein sequence ID" value="MFB9073228.1"/>
    <property type="molecule type" value="Genomic_DNA"/>
</dbReference>
<protein>
    <submittedName>
        <fullName evidence="2">Uncharacterized protein</fullName>
    </submittedName>
</protein>
<name>A0ABV5G427_9MICC</name>
<sequence length="58" mass="6719">MQRFRSSKRSFLGLLPGRPRRRGDPHHTRFTPQHIPMTIGMSRPFFRRDQCAGATLGP</sequence>
<feature type="region of interest" description="Disordered" evidence="1">
    <location>
        <begin position="1"/>
        <end position="33"/>
    </location>
</feature>
<accession>A0ABV5G427</accession>
<keyword evidence="3" id="KW-1185">Reference proteome</keyword>
<reference evidence="2 3" key="1">
    <citation type="submission" date="2024-09" db="EMBL/GenBank/DDBJ databases">
        <authorList>
            <person name="Sun Q."/>
            <person name="Mori K."/>
        </authorList>
    </citation>
    <scope>NUCLEOTIDE SEQUENCE [LARGE SCALE GENOMIC DNA]</scope>
    <source>
        <strain evidence="2 3">CCM 7609</strain>
    </source>
</reference>
<organism evidence="2 3">
    <name type="scientific">Citricoccus parietis</name>
    <dbReference type="NCBI Taxonomy" id="592307"/>
    <lineage>
        <taxon>Bacteria</taxon>
        <taxon>Bacillati</taxon>
        <taxon>Actinomycetota</taxon>
        <taxon>Actinomycetes</taxon>
        <taxon>Micrococcales</taxon>
        <taxon>Micrococcaceae</taxon>
        <taxon>Citricoccus</taxon>
    </lineage>
</organism>
<evidence type="ECO:0000256" key="1">
    <source>
        <dbReference type="SAM" id="MobiDB-lite"/>
    </source>
</evidence>
<dbReference type="Proteomes" id="UP001589575">
    <property type="component" value="Unassembled WGS sequence"/>
</dbReference>
<evidence type="ECO:0000313" key="3">
    <source>
        <dbReference type="Proteomes" id="UP001589575"/>
    </source>
</evidence>
<gene>
    <name evidence="2" type="ORF">ACFFX0_19315</name>
</gene>